<dbReference type="PANTHER" id="PTHR12601:SF6">
    <property type="entry name" value="CLUSTERED MITOCHONDRIA PROTEIN HOMOLOG"/>
    <property type="match status" value="1"/>
</dbReference>
<evidence type="ECO:0000313" key="3">
    <source>
        <dbReference type="Proteomes" id="UP000014500"/>
    </source>
</evidence>
<dbReference type="InterPro" id="IPR023231">
    <property type="entry name" value="GSKIP_dom_sf"/>
</dbReference>
<dbReference type="Pfam" id="PF13236">
    <property type="entry name" value="CLU"/>
    <property type="match status" value="2"/>
</dbReference>
<dbReference type="GO" id="GO:0048312">
    <property type="term" value="P:intracellular distribution of mitochondria"/>
    <property type="evidence" value="ECO:0007669"/>
    <property type="project" value="TreeGrafter"/>
</dbReference>
<dbReference type="PANTHER" id="PTHR12601">
    <property type="entry name" value="EUKARYOTIC TRANSLATION INITIATION FACTOR 3 SUBUNIT EIF-3"/>
    <property type="match status" value="1"/>
</dbReference>
<organism evidence="2 3">
    <name type="scientific">Strigamia maritima</name>
    <name type="common">European centipede</name>
    <name type="synonym">Geophilus maritimus</name>
    <dbReference type="NCBI Taxonomy" id="126957"/>
    <lineage>
        <taxon>Eukaryota</taxon>
        <taxon>Metazoa</taxon>
        <taxon>Ecdysozoa</taxon>
        <taxon>Arthropoda</taxon>
        <taxon>Myriapoda</taxon>
        <taxon>Chilopoda</taxon>
        <taxon>Pleurostigmophora</taxon>
        <taxon>Geophilomorpha</taxon>
        <taxon>Linotaeniidae</taxon>
        <taxon>Strigamia</taxon>
    </lineage>
</organism>
<dbReference type="AlphaFoldDB" id="T1JB87"/>
<dbReference type="HOGENOM" id="CLU_1257495_0_0_1"/>
<dbReference type="GO" id="GO:0003729">
    <property type="term" value="F:mRNA binding"/>
    <property type="evidence" value="ECO:0007669"/>
    <property type="project" value="TreeGrafter"/>
</dbReference>
<sequence>MHGELLYLYVLTWEDKRFHITASTRGFFVNQSTEVDFNPKASNPNHIGAALIWSTIRRDAIRAEDAFSSKFGYEDWNEELQTTREFPRKSLPDRLLRERAIFKVHSDFVAAAMRGAIWGCYGWQCVRVYSTVDQEGLYTLGTVILDYRGYRVTAQYRILEREQEESVVYGSIDFGKTVVIHHSKYLELLSKVGQQLKTLPHEVVSEKGEQIELWSSVESK</sequence>
<reference evidence="2" key="2">
    <citation type="submission" date="2015-02" db="UniProtKB">
        <authorList>
            <consortium name="EnsemblMetazoa"/>
        </authorList>
    </citation>
    <scope>IDENTIFICATION</scope>
</reference>
<dbReference type="SUPFAM" id="SSF103107">
    <property type="entry name" value="Hypothetical protein c14orf129, hspc210"/>
    <property type="match status" value="1"/>
</dbReference>
<dbReference type="GO" id="GO:0005737">
    <property type="term" value="C:cytoplasm"/>
    <property type="evidence" value="ECO:0007669"/>
    <property type="project" value="TreeGrafter"/>
</dbReference>
<protein>
    <recommendedName>
        <fullName evidence="1">Clu domain-containing protein</fullName>
    </recommendedName>
</protein>
<dbReference type="EnsemblMetazoa" id="SMAR011024-RA">
    <property type="protein sequence ID" value="SMAR011024-PA"/>
    <property type="gene ID" value="SMAR011024"/>
</dbReference>
<name>T1JB87_STRMM</name>
<dbReference type="PROSITE" id="PS51823">
    <property type="entry name" value="CLU"/>
    <property type="match status" value="1"/>
</dbReference>
<dbReference type="EMBL" id="JH432010">
    <property type="status" value="NOT_ANNOTATED_CDS"/>
    <property type="molecule type" value="Genomic_DNA"/>
</dbReference>
<evidence type="ECO:0000313" key="2">
    <source>
        <dbReference type="EnsemblMetazoa" id="SMAR011024-PA"/>
    </source>
</evidence>
<accession>T1JB87</accession>
<feature type="domain" description="Clu" evidence="1">
    <location>
        <begin position="1"/>
        <end position="220"/>
    </location>
</feature>
<dbReference type="InterPro" id="IPR027523">
    <property type="entry name" value="CLU_prot"/>
</dbReference>
<dbReference type="STRING" id="126957.T1JB87"/>
<proteinExistence type="predicted"/>
<dbReference type="eggNOG" id="KOG1839">
    <property type="taxonomic scope" value="Eukaryota"/>
</dbReference>
<dbReference type="Proteomes" id="UP000014500">
    <property type="component" value="Unassembled WGS sequence"/>
</dbReference>
<reference evidence="3" key="1">
    <citation type="submission" date="2011-05" db="EMBL/GenBank/DDBJ databases">
        <authorList>
            <person name="Richards S.R."/>
            <person name="Qu J."/>
            <person name="Jiang H."/>
            <person name="Jhangiani S.N."/>
            <person name="Agravi P."/>
            <person name="Goodspeed R."/>
            <person name="Gross S."/>
            <person name="Mandapat C."/>
            <person name="Jackson L."/>
            <person name="Mathew T."/>
            <person name="Pu L."/>
            <person name="Thornton R."/>
            <person name="Saada N."/>
            <person name="Wilczek-Boney K.B."/>
            <person name="Lee S."/>
            <person name="Kovar C."/>
            <person name="Wu Y."/>
            <person name="Scherer S.E."/>
            <person name="Worley K.C."/>
            <person name="Muzny D.M."/>
            <person name="Gibbs R."/>
        </authorList>
    </citation>
    <scope>NUCLEOTIDE SEQUENCE</scope>
    <source>
        <strain evidence="3">Brora</strain>
    </source>
</reference>
<evidence type="ECO:0000259" key="1">
    <source>
        <dbReference type="PROSITE" id="PS51823"/>
    </source>
</evidence>
<dbReference type="InterPro" id="IPR025697">
    <property type="entry name" value="CLU_dom"/>
</dbReference>
<keyword evidence="3" id="KW-1185">Reference proteome</keyword>